<feature type="domain" description="YbaK/aminoacyl-tRNA synthetase-associated" evidence="1">
    <location>
        <begin position="22"/>
        <end position="142"/>
    </location>
</feature>
<protein>
    <recommendedName>
        <fullName evidence="1">YbaK/aminoacyl-tRNA synthetase-associated domain-containing protein</fullName>
    </recommendedName>
</protein>
<organism evidence="2 3">
    <name type="scientific">Bradyrhizobium valentinum</name>
    <dbReference type="NCBI Taxonomy" id="1518501"/>
    <lineage>
        <taxon>Bacteria</taxon>
        <taxon>Pseudomonadati</taxon>
        <taxon>Pseudomonadota</taxon>
        <taxon>Alphaproteobacteria</taxon>
        <taxon>Hyphomicrobiales</taxon>
        <taxon>Nitrobacteraceae</taxon>
        <taxon>Bradyrhizobium</taxon>
    </lineage>
</organism>
<dbReference type="RefSeq" id="WP_057849660.1">
    <property type="nucleotide sequence ID" value="NZ_LLXX01000039.1"/>
</dbReference>
<name>A0A0R3LU21_9BRAD</name>
<reference evidence="2 3" key="1">
    <citation type="submission" date="2014-03" db="EMBL/GenBank/DDBJ databases">
        <title>Bradyrhizobium valentinum sp. nov., isolated from effective nodules of Lupinus mariae-josephae, a lupine endemic of basic-lime soils in Eastern Spain.</title>
        <authorList>
            <person name="Duran D."/>
            <person name="Rey L."/>
            <person name="Navarro A."/>
            <person name="Busquets A."/>
            <person name="Imperial J."/>
            <person name="Ruiz-Argueso T."/>
        </authorList>
    </citation>
    <scope>NUCLEOTIDE SEQUENCE [LARGE SCALE GENOMIC DNA]</scope>
    <source>
        <strain evidence="2 3">LmjM3</strain>
    </source>
</reference>
<dbReference type="InterPro" id="IPR036754">
    <property type="entry name" value="YbaK/aa-tRNA-synt-asso_dom_sf"/>
</dbReference>
<dbReference type="OrthoDB" id="9786549at2"/>
<dbReference type="EMBL" id="LLXX01000039">
    <property type="protein sequence ID" value="KRR11449.1"/>
    <property type="molecule type" value="Genomic_DNA"/>
</dbReference>
<sequence length="155" mass="16969">MTVAPTLQKYLDQSVTYELIPHAPTASSTRTAEACHVPGDALAKAVVLRRDGGYMMAVLPASRHLHLSALRSQLGHKVDLASEKEIAELFVDCDIGAIPPVGECYGLDVIVDDSIDPRREIYMEGGDHATLIRMDGEEFARLTAKAWRGHFSTHD</sequence>
<accession>A0A0R3LU21</accession>
<dbReference type="PANTHER" id="PTHR30411:SF9">
    <property type="entry name" value="MULTIFUNCTIONAL SER_THR-TRNA DEACYLASE PROXP-Y"/>
    <property type="match status" value="1"/>
</dbReference>
<proteinExistence type="predicted"/>
<evidence type="ECO:0000259" key="1">
    <source>
        <dbReference type="Pfam" id="PF04073"/>
    </source>
</evidence>
<comment type="caution">
    <text evidence="2">The sequence shown here is derived from an EMBL/GenBank/DDBJ whole genome shotgun (WGS) entry which is preliminary data.</text>
</comment>
<dbReference type="Pfam" id="PF04073">
    <property type="entry name" value="tRNA_edit"/>
    <property type="match status" value="1"/>
</dbReference>
<dbReference type="PANTHER" id="PTHR30411">
    <property type="entry name" value="CYTOPLASMIC PROTEIN"/>
    <property type="match status" value="1"/>
</dbReference>
<dbReference type="Gene3D" id="3.90.960.10">
    <property type="entry name" value="YbaK/aminoacyl-tRNA synthetase-associated domain"/>
    <property type="match status" value="1"/>
</dbReference>
<dbReference type="InterPro" id="IPR007214">
    <property type="entry name" value="YbaK/aa-tRNA-synth-assoc-dom"/>
</dbReference>
<dbReference type="AlphaFoldDB" id="A0A0R3LU21"/>
<dbReference type="SUPFAM" id="SSF55826">
    <property type="entry name" value="YbaK/ProRS associated domain"/>
    <property type="match status" value="1"/>
</dbReference>
<evidence type="ECO:0000313" key="3">
    <source>
        <dbReference type="Proteomes" id="UP000051913"/>
    </source>
</evidence>
<gene>
    <name evidence="2" type="ORF">CP49_35405</name>
</gene>
<evidence type="ECO:0000313" key="2">
    <source>
        <dbReference type="EMBL" id="KRR11449.1"/>
    </source>
</evidence>
<keyword evidence="3" id="KW-1185">Reference proteome</keyword>
<dbReference type="STRING" id="1518501.CQ10_22295"/>
<dbReference type="CDD" id="cd04332">
    <property type="entry name" value="YbaK_like"/>
    <property type="match status" value="1"/>
</dbReference>
<dbReference type="Proteomes" id="UP000051913">
    <property type="component" value="Unassembled WGS sequence"/>
</dbReference>
<dbReference type="GO" id="GO:0002161">
    <property type="term" value="F:aminoacyl-tRNA deacylase activity"/>
    <property type="evidence" value="ECO:0007669"/>
    <property type="project" value="InterPro"/>
</dbReference>